<comment type="subcellular location">
    <subcellularLocation>
        <location evidence="1">Nucleus</location>
    </subcellularLocation>
</comment>
<dbReference type="Gene3D" id="3.30.160.60">
    <property type="entry name" value="Classic Zinc Finger"/>
    <property type="match status" value="3"/>
</dbReference>
<evidence type="ECO:0000256" key="1">
    <source>
        <dbReference type="ARBA" id="ARBA00004123"/>
    </source>
</evidence>
<organism evidence="11">
    <name type="scientific">Graphocephala atropunctata</name>
    <dbReference type="NCBI Taxonomy" id="36148"/>
    <lineage>
        <taxon>Eukaryota</taxon>
        <taxon>Metazoa</taxon>
        <taxon>Ecdysozoa</taxon>
        <taxon>Arthropoda</taxon>
        <taxon>Hexapoda</taxon>
        <taxon>Insecta</taxon>
        <taxon>Pterygota</taxon>
        <taxon>Neoptera</taxon>
        <taxon>Paraneoptera</taxon>
        <taxon>Hemiptera</taxon>
        <taxon>Auchenorrhyncha</taxon>
        <taxon>Membracoidea</taxon>
        <taxon>Cicadellidae</taxon>
        <taxon>Cicadellinae</taxon>
        <taxon>Cicadellini</taxon>
        <taxon>Graphocephala</taxon>
    </lineage>
</organism>
<dbReference type="PANTHER" id="PTHR24406">
    <property type="entry name" value="TRANSCRIPTIONAL REPRESSOR CTCFL-RELATED"/>
    <property type="match status" value="1"/>
</dbReference>
<evidence type="ECO:0000256" key="4">
    <source>
        <dbReference type="ARBA" id="ARBA00022771"/>
    </source>
</evidence>
<feature type="region of interest" description="Disordered" evidence="9">
    <location>
        <begin position="299"/>
        <end position="333"/>
    </location>
</feature>
<gene>
    <name evidence="11" type="ORF">g.34365</name>
</gene>
<evidence type="ECO:0000256" key="9">
    <source>
        <dbReference type="SAM" id="MobiDB-lite"/>
    </source>
</evidence>
<feature type="coiled-coil region" evidence="8">
    <location>
        <begin position="369"/>
        <end position="403"/>
    </location>
</feature>
<feature type="domain" description="C2H2-type" evidence="10">
    <location>
        <begin position="189"/>
        <end position="217"/>
    </location>
</feature>
<feature type="domain" description="C2H2-type" evidence="10">
    <location>
        <begin position="135"/>
        <end position="158"/>
    </location>
</feature>
<evidence type="ECO:0000256" key="3">
    <source>
        <dbReference type="ARBA" id="ARBA00022737"/>
    </source>
</evidence>
<keyword evidence="3" id="KW-0677">Repeat</keyword>
<dbReference type="AlphaFoldDB" id="A0A1B6MTL9"/>
<dbReference type="EMBL" id="GEBQ01000706">
    <property type="protein sequence ID" value="JAT39271.1"/>
    <property type="molecule type" value="Transcribed_RNA"/>
</dbReference>
<evidence type="ECO:0000259" key="10">
    <source>
        <dbReference type="PROSITE" id="PS50157"/>
    </source>
</evidence>
<keyword evidence="5" id="KW-0862">Zinc</keyword>
<dbReference type="PROSITE" id="PS00028">
    <property type="entry name" value="ZINC_FINGER_C2H2_1"/>
    <property type="match status" value="5"/>
</dbReference>
<keyword evidence="4 7" id="KW-0863">Zinc-finger</keyword>
<dbReference type="Pfam" id="PF00096">
    <property type="entry name" value="zf-C2H2"/>
    <property type="match status" value="1"/>
</dbReference>
<evidence type="ECO:0000313" key="11">
    <source>
        <dbReference type="EMBL" id="JAT39271.1"/>
    </source>
</evidence>
<keyword evidence="2" id="KW-0479">Metal-binding</keyword>
<dbReference type="GO" id="GO:0008270">
    <property type="term" value="F:zinc ion binding"/>
    <property type="evidence" value="ECO:0007669"/>
    <property type="project" value="UniProtKB-KW"/>
</dbReference>
<evidence type="ECO:0000256" key="8">
    <source>
        <dbReference type="SAM" id="Coils"/>
    </source>
</evidence>
<reference evidence="11" key="1">
    <citation type="submission" date="2015-11" db="EMBL/GenBank/DDBJ databases">
        <title>De novo transcriptome assembly of four potential Pierce s Disease insect vectors from Arizona vineyards.</title>
        <authorList>
            <person name="Tassone E.E."/>
        </authorList>
    </citation>
    <scope>NUCLEOTIDE SEQUENCE</scope>
</reference>
<keyword evidence="8" id="KW-0175">Coiled coil</keyword>
<feature type="domain" description="C2H2-type" evidence="10">
    <location>
        <begin position="104"/>
        <end position="131"/>
    </location>
</feature>
<feature type="domain" description="C2H2-type" evidence="10">
    <location>
        <begin position="9"/>
        <end position="36"/>
    </location>
</feature>
<protein>
    <recommendedName>
        <fullName evidence="10">C2H2-type domain-containing protein</fullName>
    </recommendedName>
</protein>
<dbReference type="PROSITE" id="PS50157">
    <property type="entry name" value="ZINC_FINGER_C2H2_2"/>
    <property type="match status" value="4"/>
</dbReference>
<accession>A0A1B6MTL9</accession>
<evidence type="ECO:0000256" key="5">
    <source>
        <dbReference type="ARBA" id="ARBA00022833"/>
    </source>
</evidence>
<evidence type="ECO:0000256" key="6">
    <source>
        <dbReference type="ARBA" id="ARBA00023242"/>
    </source>
</evidence>
<dbReference type="GO" id="GO:0005634">
    <property type="term" value="C:nucleus"/>
    <property type="evidence" value="ECO:0007669"/>
    <property type="project" value="UniProtKB-SubCell"/>
</dbReference>
<dbReference type="SMART" id="SM00355">
    <property type="entry name" value="ZnF_C2H2"/>
    <property type="match status" value="6"/>
</dbReference>
<sequence length="457" mass="52691">MSENNESSHTCVLCNTSLESKEALKEHFRKHANKEIDGKGRPVGPNGESVIDVSKFRGRGYEKGSASKFVDGVITCDVCGEKFKCNTTAIQHKFRKHPASSIKYYCPQCGMQFPLKIHRDKHLAEHSPTNSRLTVPCNDCGEKFFNRNALEYHSKSTHQRIIALYQPVLTPPPSKKIKVNNAGDPQSVYYCHLCGFEYIVKFNLQKHLEKQHTKEERDNAPMDLVKCTTCDALFYSQRAYQNHNMYHKPDDLYVTSEQQRLQTVTRVDQDFDIRRVQLGAEKYLPTYRRRKRISVPVKMVKTKPAEDSSDEMSPPSAMDTSSDSDSEKPLNKRINIRGRKKFSGKETNKVASKEEEEIQFIEEIKAKGKKVSEIKVEIKEETKDQVEEEADVKIKEEREIKNDMEIKIEANDEVLDEDAVQIVEESIVNTKAEDDFKIKKERKVKTRAKKKSKYSKR</sequence>
<dbReference type="InterPro" id="IPR036236">
    <property type="entry name" value="Znf_C2H2_sf"/>
</dbReference>
<evidence type="ECO:0000256" key="7">
    <source>
        <dbReference type="PROSITE-ProRule" id="PRU00042"/>
    </source>
</evidence>
<proteinExistence type="predicted"/>
<keyword evidence="6" id="KW-0539">Nucleus</keyword>
<name>A0A1B6MTL9_9HEMI</name>
<evidence type="ECO:0000256" key="2">
    <source>
        <dbReference type="ARBA" id="ARBA00022723"/>
    </source>
</evidence>
<dbReference type="InterPro" id="IPR050888">
    <property type="entry name" value="ZnF_C2H2-type_TF"/>
</dbReference>
<dbReference type="InterPro" id="IPR013087">
    <property type="entry name" value="Znf_C2H2_type"/>
</dbReference>
<dbReference type="SUPFAM" id="SSF57667">
    <property type="entry name" value="beta-beta-alpha zinc fingers"/>
    <property type="match status" value="1"/>
</dbReference>